<feature type="binding site" evidence="11">
    <location>
        <position position="261"/>
    </location>
    <ligand>
        <name>Mg(2+)</name>
        <dbReference type="ChEBI" id="CHEBI:18420"/>
        <label>1</label>
    </ligand>
</feature>
<feature type="binding site" evidence="11">
    <location>
        <position position="263"/>
    </location>
    <ligand>
        <name>Mg(2+)</name>
        <dbReference type="ChEBI" id="CHEBI:18420"/>
        <label>2</label>
    </ligand>
</feature>
<gene>
    <name evidence="13" type="primary">lysX_2</name>
    <name evidence="11" type="synonym">rimK</name>
    <name evidence="13" type="ORF">BN59_01792</name>
</gene>
<feature type="binding site" evidence="11">
    <location>
        <position position="188"/>
    </location>
    <ligand>
        <name>ATP</name>
        <dbReference type="ChEBI" id="CHEBI:30616"/>
    </ligand>
</feature>
<dbReference type="GO" id="GO:0006412">
    <property type="term" value="P:translation"/>
    <property type="evidence" value="ECO:0007669"/>
    <property type="project" value="UniProtKB-KW"/>
</dbReference>
<dbReference type="RefSeq" id="WP_043874035.1">
    <property type="nucleotide sequence ID" value="NZ_CCVW01000002.1"/>
</dbReference>
<reference evidence="13 14" key="1">
    <citation type="submission" date="2014-06" db="EMBL/GenBank/DDBJ databases">
        <authorList>
            <person name="Urmite Genomes Urmite Genomes"/>
        </authorList>
    </citation>
    <scope>NUCLEOTIDE SEQUENCE [LARGE SCALE GENOMIC DNA]</scope>
</reference>
<feature type="binding site" evidence="11">
    <location>
        <position position="263"/>
    </location>
    <ligand>
        <name>Mn(2+)</name>
        <dbReference type="ChEBI" id="CHEBI:29035"/>
        <label>2</label>
    </ligand>
</feature>
<evidence type="ECO:0000256" key="4">
    <source>
        <dbReference type="ARBA" id="ARBA00022741"/>
    </source>
</evidence>
<dbReference type="EMBL" id="CCSB01000002">
    <property type="protein sequence ID" value="CDZ77509.1"/>
    <property type="molecule type" value="Genomic_DNA"/>
</dbReference>
<dbReference type="InterPro" id="IPR041107">
    <property type="entry name" value="Rimk_N"/>
</dbReference>
<evidence type="ECO:0000256" key="1">
    <source>
        <dbReference type="ARBA" id="ARBA00001936"/>
    </source>
</evidence>
<feature type="binding site" evidence="11">
    <location>
        <position position="261"/>
    </location>
    <ligand>
        <name>Mg(2+)</name>
        <dbReference type="ChEBI" id="CHEBI:18420"/>
        <label>2</label>
    </ligand>
</feature>
<feature type="binding site" evidence="11">
    <location>
        <position position="261"/>
    </location>
    <ligand>
        <name>Mn(2+)</name>
        <dbReference type="ChEBI" id="CHEBI:29035"/>
        <label>2</label>
    </ligand>
</feature>
<proteinExistence type="inferred from homology"/>
<dbReference type="Gene3D" id="3.30.470.20">
    <property type="entry name" value="ATP-grasp fold, B domain"/>
    <property type="match status" value="1"/>
</dbReference>
<dbReference type="InterPro" id="IPR013815">
    <property type="entry name" value="ATP_grasp_subdomain_1"/>
</dbReference>
<comment type="similarity">
    <text evidence="11">Belongs to the RimK family.</text>
</comment>
<dbReference type="InterPro" id="IPR013651">
    <property type="entry name" value="ATP-grasp_RimK-type"/>
</dbReference>
<evidence type="ECO:0000313" key="14">
    <source>
        <dbReference type="Proteomes" id="UP000044071"/>
    </source>
</evidence>
<keyword evidence="4 11" id="KW-0547">Nucleotide-binding</keyword>
<protein>
    <recommendedName>
        <fullName evidence="10 11">Probable alpha-L-glutamate ligase</fullName>
        <ecNumber evidence="11">6.3.2.-</ecNumber>
    </recommendedName>
</protein>
<dbReference type="SUPFAM" id="SSF56059">
    <property type="entry name" value="Glutathione synthetase ATP-binding domain-like"/>
    <property type="match status" value="1"/>
</dbReference>
<dbReference type="PANTHER" id="PTHR21621:SF7">
    <property type="entry name" value="RIBOSOMAL PROTEIN BS6--L-GLUTAMATE LIGASE"/>
    <property type="match status" value="1"/>
</dbReference>
<organism evidence="13 14">
    <name type="scientific">Legionella massiliensis</name>
    <dbReference type="NCBI Taxonomy" id="1034943"/>
    <lineage>
        <taxon>Bacteria</taxon>
        <taxon>Pseudomonadati</taxon>
        <taxon>Pseudomonadota</taxon>
        <taxon>Gammaproteobacteria</taxon>
        <taxon>Legionellales</taxon>
        <taxon>Legionellaceae</taxon>
        <taxon>Legionella</taxon>
    </lineage>
</organism>
<feature type="domain" description="ATP-grasp" evidence="12">
    <location>
        <begin position="105"/>
        <end position="288"/>
    </location>
</feature>
<dbReference type="NCBIfam" id="TIGR00768">
    <property type="entry name" value="rimK_fam"/>
    <property type="match status" value="1"/>
</dbReference>
<keyword evidence="7 11" id="KW-0648">Protein biosynthesis</keyword>
<evidence type="ECO:0000256" key="3">
    <source>
        <dbReference type="ARBA" id="ARBA00022723"/>
    </source>
</evidence>
<dbReference type="OrthoDB" id="3865600at2"/>
<dbReference type="InterPro" id="IPR011761">
    <property type="entry name" value="ATP-grasp"/>
</dbReference>
<dbReference type="GO" id="GO:0018169">
    <property type="term" value="F:ribosomal S6-glutamic acid ligase activity"/>
    <property type="evidence" value="ECO:0007669"/>
    <property type="project" value="TreeGrafter"/>
</dbReference>
<accession>A0A078L0E0</accession>
<dbReference type="HAMAP" id="MF_01552">
    <property type="entry name" value="RimK"/>
    <property type="match status" value="1"/>
</dbReference>
<evidence type="ECO:0000256" key="6">
    <source>
        <dbReference type="ARBA" id="ARBA00022842"/>
    </source>
</evidence>
<dbReference type="FunFam" id="3.30.1490.20:FF:000005">
    <property type="entry name" value="Probable alpha-L-glutamate ligase 1"/>
    <property type="match status" value="1"/>
</dbReference>
<comment type="cofactor">
    <cofactor evidence="1">
        <name>Mn(2+)</name>
        <dbReference type="ChEBI" id="CHEBI:29035"/>
    </cofactor>
</comment>
<dbReference type="eggNOG" id="COG0189">
    <property type="taxonomic scope" value="Bacteria"/>
</dbReference>
<dbReference type="Pfam" id="PF18030">
    <property type="entry name" value="Rimk_N"/>
    <property type="match status" value="1"/>
</dbReference>
<dbReference type="InterPro" id="IPR004666">
    <property type="entry name" value="Rp_bS6_RimK/Lys_biosynth_LsyX"/>
</dbReference>
<keyword evidence="14" id="KW-1185">Reference proteome</keyword>
<dbReference type="GO" id="GO:0046872">
    <property type="term" value="F:metal ion binding"/>
    <property type="evidence" value="ECO:0007669"/>
    <property type="project" value="UniProtKB-KW"/>
</dbReference>
<keyword evidence="5 11" id="KW-0067">ATP-binding</keyword>
<dbReference type="EC" id="6.3.2.-" evidence="11"/>
<feature type="binding site" evidence="11">
    <location>
        <position position="142"/>
    </location>
    <ligand>
        <name>ATP</name>
        <dbReference type="ChEBI" id="CHEBI:30616"/>
    </ligand>
</feature>
<dbReference type="InterPro" id="IPR023533">
    <property type="entry name" value="RimK"/>
</dbReference>
<dbReference type="NCBIfam" id="NF007764">
    <property type="entry name" value="PRK10446.1"/>
    <property type="match status" value="1"/>
</dbReference>
<feature type="binding site" evidence="11">
    <location>
        <begin position="212"/>
        <end position="214"/>
    </location>
    <ligand>
        <name>ATP</name>
        <dbReference type="ChEBI" id="CHEBI:30616"/>
    </ligand>
</feature>
<dbReference type="Gene3D" id="3.30.1490.20">
    <property type="entry name" value="ATP-grasp fold, A domain"/>
    <property type="match status" value="1"/>
</dbReference>
<feature type="binding site" evidence="11">
    <location>
        <begin position="179"/>
        <end position="180"/>
    </location>
    <ligand>
        <name>ATP</name>
        <dbReference type="ChEBI" id="CHEBI:30616"/>
    </ligand>
</feature>
<dbReference type="PROSITE" id="PS50975">
    <property type="entry name" value="ATP_GRASP"/>
    <property type="match status" value="1"/>
</dbReference>
<evidence type="ECO:0000256" key="2">
    <source>
        <dbReference type="ARBA" id="ARBA00022598"/>
    </source>
</evidence>
<evidence type="ECO:0000256" key="10">
    <source>
        <dbReference type="ARBA" id="ARBA00072141"/>
    </source>
</evidence>
<feature type="binding site" evidence="11">
    <location>
        <position position="249"/>
    </location>
    <ligand>
        <name>Mn(2+)</name>
        <dbReference type="ChEBI" id="CHEBI:29035"/>
        <label>1</label>
    </ligand>
</feature>
<keyword evidence="2 11" id="KW-0436">Ligase</keyword>
<evidence type="ECO:0000256" key="9">
    <source>
        <dbReference type="ARBA" id="ARBA00061239"/>
    </source>
</evidence>
<evidence type="ECO:0000256" key="5">
    <source>
        <dbReference type="ARBA" id="ARBA00022840"/>
    </source>
</evidence>
<comment type="similarity">
    <text evidence="9">In the C-terminal section; belongs to the RimK family.</text>
</comment>
<dbReference type="AlphaFoldDB" id="A0A078L0E0"/>
<keyword evidence="3 11" id="KW-0479">Metal-binding</keyword>
<feature type="binding site" evidence="11">
    <location>
        <position position="261"/>
    </location>
    <ligand>
        <name>Mn(2+)</name>
        <dbReference type="ChEBI" id="CHEBI:29035"/>
        <label>1</label>
    </ligand>
</feature>
<evidence type="ECO:0000313" key="13">
    <source>
        <dbReference type="EMBL" id="CDZ77509.1"/>
    </source>
</evidence>
<feature type="binding site" evidence="11">
    <location>
        <position position="249"/>
    </location>
    <ligand>
        <name>Mg(2+)</name>
        <dbReference type="ChEBI" id="CHEBI:18420"/>
        <label>1</label>
    </ligand>
</feature>
<dbReference type="Proteomes" id="UP000044071">
    <property type="component" value="Unassembled WGS sequence"/>
</dbReference>
<comment type="cofactor">
    <cofactor evidence="11">
        <name>Mg(2+)</name>
        <dbReference type="ChEBI" id="CHEBI:18420"/>
    </cofactor>
    <cofactor evidence="11">
        <name>Mn(2+)</name>
        <dbReference type="ChEBI" id="CHEBI:29035"/>
    </cofactor>
    <text evidence="11">Binds 2 magnesium or manganese ions per subunit.</text>
</comment>
<keyword evidence="6 11" id="KW-0460">Magnesium</keyword>
<evidence type="ECO:0000256" key="8">
    <source>
        <dbReference type="ARBA" id="ARBA00023211"/>
    </source>
</evidence>
<dbReference type="GO" id="GO:0005737">
    <property type="term" value="C:cytoplasm"/>
    <property type="evidence" value="ECO:0007669"/>
    <property type="project" value="TreeGrafter"/>
</dbReference>
<dbReference type="Pfam" id="PF08443">
    <property type="entry name" value="RimK"/>
    <property type="match status" value="1"/>
</dbReference>
<dbReference type="Gene3D" id="3.40.50.20">
    <property type="match status" value="1"/>
</dbReference>
<dbReference type="STRING" id="1034943.BN59_01792"/>
<sequence>MKIAILATNPQLYSHQRLKAAGEQAGHEVTIINPLYCYMNIAASNPKVHYRGGELLPMYDAVIPRIGASITYYGTALLRHMETMGMYTLNESIAISRSRDKFRSLQLLARKGIPMPLTSFAQSPDDTEDLIRMVGGAPLVIKLLEGTQGKGVILADSHQSAVSIINAFKEMSANILVQEFIEESRGVDIRCFVIGDKVVAAIKRQAKDGDFRANVHQGGKAVKVKLSPQERAIAISAAKTMGLKVAGVDLIRSNHGPLVLEINSSPGLEGIEKATHVNIATKIIQYIEKNAKPKRFNQRFQG</sequence>
<dbReference type="PANTHER" id="PTHR21621">
    <property type="entry name" value="RIBOSOMAL PROTEIN S6 MODIFICATION PROTEIN"/>
    <property type="match status" value="1"/>
</dbReference>
<dbReference type="FunFam" id="3.30.470.20:FF:000058">
    <property type="entry name" value="Alpha-aminoadipate--LysW ligase LysX protein"/>
    <property type="match status" value="1"/>
</dbReference>
<keyword evidence="8 11" id="KW-0464">Manganese</keyword>
<evidence type="ECO:0000256" key="11">
    <source>
        <dbReference type="HAMAP-Rule" id="MF_01552"/>
    </source>
</evidence>
<evidence type="ECO:0000259" key="12">
    <source>
        <dbReference type="PROSITE" id="PS50975"/>
    </source>
</evidence>
<name>A0A078L0E0_9GAMM</name>
<dbReference type="GO" id="GO:0009432">
    <property type="term" value="P:SOS response"/>
    <property type="evidence" value="ECO:0007669"/>
    <property type="project" value="TreeGrafter"/>
</dbReference>
<dbReference type="GO" id="GO:0005524">
    <property type="term" value="F:ATP binding"/>
    <property type="evidence" value="ECO:0007669"/>
    <property type="project" value="UniProtKB-UniRule"/>
</dbReference>
<evidence type="ECO:0000256" key="7">
    <source>
        <dbReference type="ARBA" id="ARBA00022917"/>
    </source>
</evidence>